<comment type="caution">
    <text evidence="2">The sequence shown here is derived from an EMBL/GenBank/DDBJ whole genome shotgun (WGS) entry which is preliminary data.</text>
</comment>
<dbReference type="Proteomes" id="UP001321047">
    <property type="component" value="Unassembled WGS sequence"/>
</dbReference>
<evidence type="ECO:0000256" key="1">
    <source>
        <dbReference type="SAM" id="MobiDB-lite"/>
    </source>
</evidence>
<gene>
    <name evidence="2" type="ORF">OB919_18405</name>
</gene>
<proteinExistence type="predicted"/>
<dbReference type="RefSeq" id="WP_342810233.1">
    <property type="nucleotide sequence ID" value="NZ_JAOPJZ010000025.1"/>
</dbReference>
<evidence type="ECO:0000313" key="3">
    <source>
        <dbReference type="Proteomes" id="UP001321047"/>
    </source>
</evidence>
<dbReference type="EMBL" id="JAOPJZ010000025">
    <property type="protein sequence ID" value="MCU4753928.1"/>
    <property type="molecule type" value="Genomic_DNA"/>
</dbReference>
<organism evidence="2 3">
    <name type="scientific">Natronosalvus hydrolyticus</name>
    <dbReference type="NCBI Taxonomy" id="2979988"/>
    <lineage>
        <taxon>Archaea</taxon>
        <taxon>Methanobacteriati</taxon>
        <taxon>Methanobacteriota</taxon>
        <taxon>Stenosarchaea group</taxon>
        <taxon>Halobacteria</taxon>
        <taxon>Halobacteriales</taxon>
        <taxon>Natrialbaceae</taxon>
        <taxon>Natronosalvus</taxon>
    </lineage>
</organism>
<reference evidence="2 3" key="1">
    <citation type="submission" date="2022-09" db="EMBL/GenBank/DDBJ databases">
        <title>Enrichment on poylsaccharides allowed isolation of novel metabolic and taxonomic groups of Haloarchaea.</title>
        <authorList>
            <person name="Sorokin D.Y."/>
            <person name="Elcheninov A.G."/>
            <person name="Khizhniak T.V."/>
            <person name="Kolganova T.V."/>
            <person name="Kublanov I.V."/>
        </authorList>
    </citation>
    <scope>NUCLEOTIDE SEQUENCE [LARGE SCALE GENOMIC DNA]</scope>
    <source>
        <strain evidence="2 3">AArc-curdl1</strain>
    </source>
</reference>
<keyword evidence="3" id="KW-1185">Reference proteome</keyword>
<protein>
    <submittedName>
        <fullName evidence="2">Uncharacterized protein</fullName>
    </submittedName>
</protein>
<feature type="region of interest" description="Disordered" evidence="1">
    <location>
        <begin position="1"/>
        <end position="22"/>
    </location>
</feature>
<dbReference type="AlphaFoldDB" id="A0AAP3E7I7"/>
<dbReference type="InterPro" id="IPR029044">
    <property type="entry name" value="Nucleotide-diphossugar_trans"/>
</dbReference>
<accession>A0AAP3E7I7</accession>
<name>A0AAP3E7I7_9EURY</name>
<sequence length="250" mass="26094">MLVVVPVDPPHESLAPPTLTDDPANGLSKAEFVTLYRATVSDVIAAVDSSGGDLLLNVRDEQTLPEEARDSIADPRGAVRSLAEQRLGTDTDIRIEPQVGSTRSARIGNTVTHLLEREGVNSVGVLDPMAALVGRPQIDGVAMSLRRNEIVLGPAQAGQVYLAAFTDPIDFTDVFDASRSPIEVLSSRGVGADLGVGFAPRVPLASDAQGLGTTIAEIRALESAGRAIPQATTAVIEELGLETGADGTLR</sequence>
<evidence type="ECO:0000313" key="2">
    <source>
        <dbReference type="EMBL" id="MCU4753928.1"/>
    </source>
</evidence>
<dbReference type="Gene3D" id="3.90.550.10">
    <property type="entry name" value="Spore Coat Polysaccharide Biosynthesis Protein SpsA, Chain A"/>
    <property type="match status" value="1"/>
</dbReference>